<dbReference type="Gene3D" id="3.50.50.60">
    <property type="entry name" value="FAD/NAD(P)-binding domain"/>
    <property type="match status" value="1"/>
</dbReference>
<dbReference type="GO" id="GO:0016491">
    <property type="term" value="F:oxidoreductase activity"/>
    <property type="evidence" value="ECO:0007669"/>
    <property type="project" value="UniProtKB-KW"/>
</dbReference>
<evidence type="ECO:0000256" key="1">
    <source>
        <dbReference type="ARBA" id="ARBA00023002"/>
    </source>
</evidence>
<keyword evidence="1" id="KW-0560">Oxidoreductase</keyword>
<proteinExistence type="predicted"/>
<feature type="domain" description="FAD dependent oxidoreductase" evidence="2">
    <location>
        <begin position="7"/>
        <end position="302"/>
    </location>
</feature>
<evidence type="ECO:0000259" key="2">
    <source>
        <dbReference type="Pfam" id="PF01266"/>
    </source>
</evidence>
<protein>
    <submittedName>
        <fullName evidence="3">Glycerol-3-phosphate dehydrogenase</fullName>
    </submittedName>
</protein>
<evidence type="ECO:0000313" key="3">
    <source>
        <dbReference type="EMBL" id="PTQ90022.1"/>
    </source>
</evidence>
<dbReference type="Gene3D" id="3.30.9.10">
    <property type="entry name" value="D-Amino Acid Oxidase, subunit A, domain 2"/>
    <property type="match status" value="1"/>
</dbReference>
<keyword evidence="4" id="KW-1185">Reference proteome</keyword>
<dbReference type="EMBL" id="QAON01000004">
    <property type="protein sequence ID" value="PTQ90022.1"/>
    <property type="molecule type" value="Genomic_DNA"/>
</dbReference>
<gene>
    <name evidence="3" type="ORF">C8N29_10460</name>
</gene>
<dbReference type="InterPro" id="IPR036188">
    <property type="entry name" value="FAD/NAD-bd_sf"/>
</dbReference>
<dbReference type="Pfam" id="PF01266">
    <property type="entry name" value="DAO"/>
    <property type="match status" value="1"/>
</dbReference>
<sequence length="393" mass="43605">MQAISVDCVIFGGGVTGLWLLNRLKTAGYSVILLHQGALGGLQTLNSGGMIHGGLKYGLSALSHDEQLDDMPALWQDCLAGTGEIDLRQVSCFSTHQHLWAEPNHRAQAGLFLASHIINGQVEKLSTNDYPSLFRNPSFKGDVYRLNYPVLDPISLVAQLALNHHDCIYDISACKWHIETDDKYRSTAIFIHHGTTQLRLKAQTVCLAAGEGNQYLVKQMGINATLMTSKPVHMLCIQQDSLPAFYGHCLGIQRKSRLTITTHQAQGKTLWYVGGTVAEEGIDRDSPAQIQAIKTELAELLPWQSLQGARFRSLLINRVYPKERSLMAASRAHVQWFANNALIWPTRLILAPNAAHQTLTAMAQHGTLPRYEQTLNLPLSRCHLGQATWQTLF</sequence>
<reference evidence="3 4" key="1">
    <citation type="submission" date="2018-04" db="EMBL/GenBank/DDBJ databases">
        <title>Genomic Encyclopedia of Archaeal and Bacterial Type Strains, Phase II (KMG-II): from individual species to whole genera.</title>
        <authorList>
            <person name="Goeker M."/>
        </authorList>
    </citation>
    <scope>NUCLEOTIDE SEQUENCE [LARGE SCALE GENOMIC DNA]</scope>
    <source>
        <strain evidence="3 4">DSM 5822</strain>
    </source>
</reference>
<dbReference type="SUPFAM" id="SSF51905">
    <property type="entry name" value="FAD/NAD(P)-binding domain"/>
    <property type="match status" value="1"/>
</dbReference>
<organism evidence="3 4">
    <name type="scientific">Agitococcus lubricus</name>
    <dbReference type="NCBI Taxonomy" id="1077255"/>
    <lineage>
        <taxon>Bacteria</taxon>
        <taxon>Pseudomonadati</taxon>
        <taxon>Pseudomonadota</taxon>
        <taxon>Gammaproteobacteria</taxon>
        <taxon>Moraxellales</taxon>
        <taxon>Moraxellaceae</taxon>
        <taxon>Agitococcus</taxon>
    </lineage>
</organism>
<name>A0A2T5J0V3_9GAMM</name>
<accession>A0A2T5J0V3</accession>
<dbReference type="RefSeq" id="WP_107865026.1">
    <property type="nucleotide sequence ID" value="NZ_QAON01000004.1"/>
</dbReference>
<evidence type="ECO:0000313" key="4">
    <source>
        <dbReference type="Proteomes" id="UP000244223"/>
    </source>
</evidence>
<dbReference type="Proteomes" id="UP000244223">
    <property type="component" value="Unassembled WGS sequence"/>
</dbReference>
<comment type="caution">
    <text evidence="3">The sequence shown here is derived from an EMBL/GenBank/DDBJ whole genome shotgun (WGS) entry which is preliminary data.</text>
</comment>
<dbReference type="AlphaFoldDB" id="A0A2T5J0V3"/>
<dbReference type="OrthoDB" id="9806724at2"/>
<dbReference type="InterPro" id="IPR006076">
    <property type="entry name" value="FAD-dep_OxRdtase"/>
</dbReference>